<comment type="caution">
    <text evidence="1">The sequence shown here is derived from an EMBL/GenBank/DDBJ whole genome shotgun (WGS) entry which is preliminary data.</text>
</comment>
<dbReference type="AlphaFoldDB" id="A0A0F9EMP9"/>
<protein>
    <submittedName>
        <fullName evidence="1">Uncharacterized protein</fullName>
    </submittedName>
</protein>
<organism evidence="1">
    <name type="scientific">marine sediment metagenome</name>
    <dbReference type="NCBI Taxonomy" id="412755"/>
    <lineage>
        <taxon>unclassified sequences</taxon>
        <taxon>metagenomes</taxon>
        <taxon>ecological metagenomes</taxon>
    </lineage>
</organism>
<proteinExistence type="predicted"/>
<name>A0A0F9EMP9_9ZZZZ</name>
<accession>A0A0F9EMP9</accession>
<sequence>MNTDTGEIKRVPKDEKLKPPWVEIKEPNPHCMRCKGTGSVLNGNRKQRRHNLIPMHYMPCPDCSGEDE</sequence>
<evidence type="ECO:0000313" key="1">
    <source>
        <dbReference type="EMBL" id="KKL67536.1"/>
    </source>
</evidence>
<gene>
    <name evidence="1" type="ORF">LCGC14_2133950</name>
</gene>
<reference evidence="1" key="1">
    <citation type="journal article" date="2015" name="Nature">
        <title>Complex archaea that bridge the gap between prokaryotes and eukaryotes.</title>
        <authorList>
            <person name="Spang A."/>
            <person name="Saw J.H."/>
            <person name="Jorgensen S.L."/>
            <person name="Zaremba-Niedzwiedzka K."/>
            <person name="Martijn J."/>
            <person name="Lind A.E."/>
            <person name="van Eijk R."/>
            <person name="Schleper C."/>
            <person name="Guy L."/>
            <person name="Ettema T.J."/>
        </authorList>
    </citation>
    <scope>NUCLEOTIDE SEQUENCE</scope>
</reference>
<dbReference type="EMBL" id="LAZR01026826">
    <property type="protein sequence ID" value="KKL67536.1"/>
    <property type="molecule type" value="Genomic_DNA"/>
</dbReference>